<name>A0A8H4B6K3_MUCCL</name>
<organism evidence="1 2">
    <name type="scientific">Mucor circinelloides f. lusitanicus</name>
    <name type="common">Mucor racemosus var. lusitanicus</name>
    <dbReference type="NCBI Taxonomy" id="29924"/>
    <lineage>
        <taxon>Eukaryota</taxon>
        <taxon>Fungi</taxon>
        <taxon>Fungi incertae sedis</taxon>
        <taxon>Mucoromycota</taxon>
        <taxon>Mucoromycotina</taxon>
        <taxon>Mucoromycetes</taxon>
        <taxon>Mucorales</taxon>
        <taxon>Mucorineae</taxon>
        <taxon>Mucoraceae</taxon>
        <taxon>Mucor</taxon>
    </lineage>
</organism>
<feature type="non-terminal residue" evidence="1">
    <location>
        <position position="1"/>
    </location>
</feature>
<evidence type="ECO:0000313" key="2">
    <source>
        <dbReference type="Proteomes" id="UP000469890"/>
    </source>
</evidence>
<dbReference type="EMBL" id="JAAECE010000011">
    <property type="protein sequence ID" value="KAF1796665.1"/>
    <property type="molecule type" value="Genomic_DNA"/>
</dbReference>
<comment type="caution">
    <text evidence="1">The sequence shown here is derived from an EMBL/GenBank/DDBJ whole genome shotgun (WGS) entry which is preliminary data.</text>
</comment>
<dbReference type="AlphaFoldDB" id="A0A8H4B6K3"/>
<reference evidence="1 2" key="1">
    <citation type="submission" date="2019-09" db="EMBL/GenBank/DDBJ databases">
        <authorList>
            <consortium name="DOE Joint Genome Institute"/>
            <person name="Mondo S.J."/>
            <person name="Navarro-Mendoza M.I."/>
            <person name="Perez-Arques C."/>
            <person name="Panchal S."/>
            <person name="Nicolas F.E."/>
            <person name="Ganguly P."/>
            <person name="Pangilinan J."/>
            <person name="Grigoriev I."/>
            <person name="Heitman J."/>
            <person name="Sanya K."/>
            <person name="Garre V."/>
        </authorList>
    </citation>
    <scope>NUCLEOTIDE SEQUENCE [LARGE SCALE GENOMIC DNA]</scope>
    <source>
        <strain evidence="1 2">MU402</strain>
    </source>
</reference>
<evidence type="ECO:0000313" key="1">
    <source>
        <dbReference type="EMBL" id="KAF1796665.1"/>
    </source>
</evidence>
<accession>A0A8H4B6K3</accession>
<gene>
    <name evidence="1" type="ORF">FB192DRAFT_1259872</name>
</gene>
<feature type="non-terminal residue" evidence="1">
    <location>
        <position position="81"/>
    </location>
</feature>
<dbReference type="Proteomes" id="UP000469890">
    <property type="component" value="Unassembled WGS sequence"/>
</dbReference>
<proteinExistence type="predicted"/>
<sequence>ISGQSVTMEPKGADSSLRLTLQVSSGNYPLMFYFLRFFRAGTTHRVEGSLNVSAYSFDDSNKAFASVRVEISAISPIREID</sequence>
<protein>
    <submittedName>
        <fullName evidence="1">Uncharacterized protein</fullName>
    </submittedName>
</protein>